<evidence type="ECO:0000259" key="2">
    <source>
        <dbReference type="PROSITE" id="PS50041"/>
    </source>
</evidence>
<dbReference type="SUPFAM" id="SSF56436">
    <property type="entry name" value="C-type lectin-like"/>
    <property type="match status" value="2"/>
</dbReference>
<dbReference type="PROSITE" id="PS00615">
    <property type="entry name" value="C_TYPE_LECTIN_1"/>
    <property type="match status" value="2"/>
</dbReference>
<dbReference type="PANTHER" id="PTHR22803">
    <property type="entry name" value="MANNOSE, PHOSPHOLIPASE, LECTIN RECEPTOR RELATED"/>
    <property type="match status" value="1"/>
</dbReference>
<dbReference type="Pfam" id="PF00059">
    <property type="entry name" value="Lectin_C"/>
    <property type="match status" value="2"/>
</dbReference>
<dbReference type="OrthoDB" id="5858677at2759"/>
<dbReference type="SMART" id="SM00034">
    <property type="entry name" value="CLECT"/>
    <property type="match status" value="2"/>
</dbReference>
<dbReference type="CDD" id="cd00037">
    <property type="entry name" value="CLECT"/>
    <property type="match status" value="2"/>
</dbReference>
<dbReference type="InterPro" id="IPR016186">
    <property type="entry name" value="C-type_lectin-like/link_sf"/>
</dbReference>
<evidence type="ECO:0000313" key="4">
    <source>
        <dbReference type="Proteomes" id="UP000228934"/>
    </source>
</evidence>
<reference evidence="4" key="1">
    <citation type="journal article" date="2017" name="Nat. Commun.">
        <title>The North American bullfrog draft genome provides insight into hormonal regulation of long noncoding RNA.</title>
        <authorList>
            <person name="Hammond S.A."/>
            <person name="Warren R.L."/>
            <person name="Vandervalk B.P."/>
            <person name="Kucuk E."/>
            <person name="Khan H."/>
            <person name="Gibb E.A."/>
            <person name="Pandoh P."/>
            <person name="Kirk H."/>
            <person name="Zhao Y."/>
            <person name="Jones M."/>
            <person name="Mungall A.J."/>
            <person name="Coope R."/>
            <person name="Pleasance S."/>
            <person name="Moore R.A."/>
            <person name="Holt R.A."/>
            <person name="Round J.M."/>
            <person name="Ohora S."/>
            <person name="Walle B.V."/>
            <person name="Veldhoen N."/>
            <person name="Helbing C.C."/>
            <person name="Birol I."/>
        </authorList>
    </citation>
    <scope>NUCLEOTIDE SEQUENCE [LARGE SCALE GENOMIC DNA]</scope>
</reference>
<accession>A0A2G9NBB6</accession>
<dbReference type="EMBL" id="KV923097">
    <property type="protein sequence ID" value="PIN88347.1"/>
    <property type="molecule type" value="Genomic_DNA"/>
</dbReference>
<dbReference type="InterPro" id="IPR016187">
    <property type="entry name" value="CTDL_fold"/>
</dbReference>
<evidence type="ECO:0000313" key="3">
    <source>
        <dbReference type="EMBL" id="PIN88347.1"/>
    </source>
</evidence>
<feature type="domain" description="C-type lectin" evidence="2">
    <location>
        <begin position="48"/>
        <end position="116"/>
    </location>
</feature>
<dbReference type="Gene3D" id="3.10.100.10">
    <property type="entry name" value="Mannose-Binding Protein A, subunit A"/>
    <property type="match status" value="2"/>
</dbReference>
<keyword evidence="1" id="KW-1015">Disulfide bond</keyword>
<dbReference type="InterPro" id="IPR001304">
    <property type="entry name" value="C-type_lectin-like"/>
</dbReference>
<name>A0A2G9NBB6_AQUCT</name>
<dbReference type="PRINTS" id="PR01504">
    <property type="entry name" value="PNCREATITSAP"/>
</dbReference>
<feature type="domain" description="C-type lectin" evidence="2">
    <location>
        <begin position="141"/>
        <end position="258"/>
    </location>
</feature>
<keyword evidence="4" id="KW-1185">Reference proteome</keyword>
<evidence type="ECO:0000256" key="1">
    <source>
        <dbReference type="ARBA" id="ARBA00023157"/>
    </source>
</evidence>
<dbReference type="InterPro" id="IPR018378">
    <property type="entry name" value="C-type_lectin_CS"/>
</dbReference>
<organism evidence="3 4">
    <name type="scientific">Aquarana catesbeiana</name>
    <name type="common">American bullfrog</name>
    <name type="synonym">Rana catesbeiana</name>
    <dbReference type="NCBI Taxonomy" id="8400"/>
    <lineage>
        <taxon>Eukaryota</taxon>
        <taxon>Metazoa</taxon>
        <taxon>Chordata</taxon>
        <taxon>Craniata</taxon>
        <taxon>Vertebrata</taxon>
        <taxon>Euteleostomi</taxon>
        <taxon>Amphibia</taxon>
        <taxon>Batrachia</taxon>
        <taxon>Anura</taxon>
        <taxon>Neobatrachia</taxon>
        <taxon>Ranoidea</taxon>
        <taxon>Ranidae</taxon>
        <taxon>Aquarana</taxon>
    </lineage>
</organism>
<dbReference type="AlphaFoldDB" id="A0A2G9NBB6"/>
<gene>
    <name evidence="3" type="ORF">AB205_0211680</name>
</gene>
<dbReference type="Proteomes" id="UP000228934">
    <property type="component" value="Unassembled WGS sequence"/>
</dbReference>
<dbReference type="InterPro" id="IPR050111">
    <property type="entry name" value="C-type_lectin/snaclec_domain"/>
</dbReference>
<dbReference type="PROSITE" id="PS50041">
    <property type="entry name" value="C_TYPE_LECTIN_2"/>
    <property type="match status" value="2"/>
</dbReference>
<sequence length="281" mass="31748">MANCPPPPPCVKKESVSFQIKKIPVPPSNREITRHTAGLVGEVGAARWSDLQHRLHTRTGGESSWKWNDGSPFRYLNWLPGNPSAEDWKNCGSLEPNKNSKWENKECSKKLGYVCEKGKITSYNPPSDADPINCPPIWIPYAGYCYYLYKEAKAWQDAMVSCRKDEGDLASLHNVEESSFANSNFVLEGGKDVWLGLNDLKTEMLFEWSDGTPVTYTVWQRGEPSHMNNRKEDCVALNTTLGHWSDQACEKKLPYICKRKPLPIDHERKPIDEPGCSTANS</sequence>
<proteinExistence type="predicted"/>
<protein>
    <recommendedName>
        <fullName evidence="2">C-type lectin domain-containing protein</fullName>
    </recommendedName>
</protein>